<accession>A0ABR7GET7</accession>
<proteinExistence type="predicted"/>
<organism evidence="1 2">
    <name type="scientific">Roseburia lenta</name>
    <dbReference type="NCBI Taxonomy" id="2763061"/>
    <lineage>
        <taxon>Bacteria</taxon>
        <taxon>Bacillati</taxon>
        <taxon>Bacillota</taxon>
        <taxon>Clostridia</taxon>
        <taxon>Lachnospirales</taxon>
        <taxon>Lachnospiraceae</taxon>
        <taxon>Roseburia</taxon>
    </lineage>
</organism>
<gene>
    <name evidence="1" type="ORF">H8R94_01630</name>
</gene>
<protein>
    <recommendedName>
        <fullName evidence="3">Mobilization protein</fullName>
    </recommendedName>
</protein>
<dbReference type="Proteomes" id="UP000643810">
    <property type="component" value="Unassembled WGS sequence"/>
</dbReference>
<dbReference type="RefSeq" id="WP_186853671.1">
    <property type="nucleotide sequence ID" value="NZ_JACOPG010000001.1"/>
</dbReference>
<evidence type="ECO:0008006" key="3">
    <source>
        <dbReference type="Google" id="ProtNLM"/>
    </source>
</evidence>
<evidence type="ECO:0000313" key="1">
    <source>
        <dbReference type="EMBL" id="MBC5685326.1"/>
    </source>
</evidence>
<comment type="caution">
    <text evidence="1">The sequence shown here is derived from an EMBL/GenBank/DDBJ whole genome shotgun (WGS) entry which is preliminary data.</text>
</comment>
<name>A0ABR7GET7_9FIRM</name>
<reference evidence="1 2" key="1">
    <citation type="submission" date="2020-08" db="EMBL/GenBank/DDBJ databases">
        <title>Genome public.</title>
        <authorList>
            <person name="Liu C."/>
            <person name="Sun Q."/>
        </authorList>
    </citation>
    <scope>NUCLEOTIDE SEQUENCE [LARGE SCALE GENOMIC DNA]</scope>
    <source>
        <strain evidence="1 2">NSJ-9</strain>
    </source>
</reference>
<sequence>MRREKIVPVRFTENEYEKLIEMIGALDERKNVSAFIRDKIFAEQKEKSEHREILFLLRQVRAEIGHAIKLYQKDFLTEAQQEMEKCNEKLDELQKEIMNGGNCS</sequence>
<evidence type="ECO:0000313" key="2">
    <source>
        <dbReference type="Proteomes" id="UP000643810"/>
    </source>
</evidence>
<keyword evidence="2" id="KW-1185">Reference proteome</keyword>
<dbReference type="EMBL" id="JACOPG010000001">
    <property type="protein sequence ID" value="MBC5685326.1"/>
    <property type="molecule type" value="Genomic_DNA"/>
</dbReference>